<accession>A0AAW9D2W9</accession>
<comment type="caution">
    <text evidence="1">The sequence shown here is derived from an EMBL/GenBank/DDBJ whole genome shotgun (WGS) entry which is preliminary data.</text>
</comment>
<organism evidence="1 2">
    <name type="scientific">Burkholderia thailandensis</name>
    <dbReference type="NCBI Taxonomy" id="57975"/>
    <lineage>
        <taxon>Bacteria</taxon>
        <taxon>Pseudomonadati</taxon>
        <taxon>Pseudomonadota</taxon>
        <taxon>Betaproteobacteria</taxon>
        <taxon>Burkholderiales</taxon>
        <taxon>Burkholderiaceae</taxon>
        <taxon>Burkholderia</taxon>
        <taxon>pseudomallei group</taxon>
    </lineage>
</organism>
<dbReference type="AlphaFoldDB" id="A0AAW9D2W9"/>
<gene>
    <name evidence="1" type="ORF">C7S16_3127</name>
</gene>
<reference evidence="1" key="1">
    <citation type="submission" date="2018-08" db="EMBL/GenBank/DDBJ databases">
        <title>Identification of Burkholderia cepacia strains that express a Burkholderia pseudomallei-like capsular polysaccharide.</title>
        <authorList>
            <person name="Burtnick M.N."/>
            <person name="Vongsouvath M."/>
            <person name="Newton P."/>
            <person name="Wuthiekanun V."/>
            <person name="Limmathurotsakul D."/>
            <person name="Brett P.J."/>
            <person name="Chantratita N."/>
            <person name="Dance D.A."/>
        </authorList>
    </citation>
    <scope>NUCLEOTIDE SEQUENCE</scope>
    <source>
        <strain evidence="1">SBXCC001</strain>
    </source>
</reference>
<evidence type="ECO:0000313" key="1">
    <source>
        <dbReference type="EMBL" id="MDW9254801.1"/>
    </source>
</evidence>
<protein>
    <submittedName>
        <fullName evidence="1">Uncharacterized protein</fullName>
    </submittedName>
</protein>
<evidence type="ECO:0000313" key="2">
    <source>
        <dbReference type="Proteomes" id="UP001272137"/>
    </source>
</evidence>
<dbReference type="EMBL" id="QXCT01000002">
    <property type="protein sequence ID" value="MDW9254801.1"/>
    <property type="molecule type" value="Genomic_DNA"/>
</dbReference>
<sequence length="57" mass="6337">MRGFVGDAPIIAARGRRRSIAARVQRRAVASLFVDCCPLPIVRRSALSATANRHRHR</sequence>
<name>A0AAW9D2W9_BURTH</name>
<dbReference type="Proteomes" id="UP001272137">
    <property type="component" value="Unassembled WGS sequence"/>
</dbReference>
<proteinExistence type="predicted"/>